<dbReference type="SMART" id="SM00028">
    <property type="entry name" value="TPR"/>
    <property type="match status" value="5"/>
</dbReference>
<dbReference type="GeneID" id="94553838"/>
<dbReference type="GO" id="GO:0000030">
    <property type="term" value="F:mannosyltransferase activity"/>
    <property type="evidence" value="ECO:0007669"/>
    <property type="project" value="TreeGrafter"/>
</dbReference>
<dbReference type="PROSITE" id="PS50005">
    <property type="entry name" value="TPR"/>
    <property type="match status" value="2"/>
</dbReference>
<keyword evidence="5" id="KW-1185">Reference proteome</keyword>
<dbReference type="InterPro" id="IPR019734">
    <property type="entry name" value="TPR_rpt"/>
</dbReference>
<dbReference type="InterPro" id="IPR011990">
    <property type="entry name" value="TPR-like_helical_dom_sf"/>
</dbReference>
<dbReference type="InterPro" id="IPR052346">
    <property type="entry name" value="O-mannosyl-transferase_TMTC"/>
</dbReference>
<organism evidence="4 5">
    <name type="scientific">Jeotgalibaca porci</name>
    <dbReference type="NCBI Taxonomy" id="1868793"/>
    <lineage>
        <taxon>Bacteria</taxon>
        <taxon>Bacillati</taxon>
        <taxon>Bacillota</taxon>
        <taxon>Bacilli</taxon>
        <taxon>Lactobacillales</taxon>
        <taxon>Carnobacteriaceae</taxon>
        <taxon>Jeotgalibaca</taxon>
    </lineage>
</organism>
<reference evidence="4 5" key="1">
    <citation type="journal article" date="2017" name="Int. J. Syst. Evol. Microbiol.">
        <title>Jeotgalibaca porci sp. nov. and Jeotgalibaca arthritidis sp. nov., isolated from pigs, and emended description of the genus Jeotgalibaca.</title>
        <authorList>
            <person name="Zamora L."/>
            <person name="Perez-Sancho M."/>
            <person name="Dominguez L."/>
            <person name="Fernandez-Garayzabal J.F."/>
            <person name="Vela A.I."/>
        </authorList>
    </citation>
    <scope>NUCLEOTIDE SEQUENCE [LARGE SCALE GENOMIC DNA]</scope>
    <source>
        <strain evidence="4 5">CCUG 69148</strain>
    </source>
</reference>
<dbReference type="Pfam" id="PF13429">
    <property type="entry name" value="TPR_15"/>
    <property type="match status" value="1"/>
</dbReference>
<dbReference type="PANTHER" id="PTHR44227">
    <property type="match status" value="1"/>
</dbReference>
<dbReference type="PANTHER" id="PTHR44227:SF3">
    <property type="entry name" value="PROTEIN O-MANNOSYL-TRANSFERASE TMTC4"/>
    <property type="match status" value="1"/>
</dbReference>
<dbReference type="Proteomes" id="UP000501830">
    <property type="component" value="Chromosome"/>
</dbReference>
<dbReference type="GO" id="GO:0035269">
    <property type="term" value="P:protein O-linked glycosylation via mannose"/>
    <property type="evidence" value="ECO:0007669"/>
    <property type="project" value="TreeGrafter"/>
</dbReference>
<feature type="repeat" description="TPR" evidence="3">
    <location>
        <begin position="277"/>
        <end position="310"/>
    </location>
</feature>
<evidence type="ECO:0000256" key="1">
    <source>
        <dbReference type="ARBA" id="ARBA00022737"/>
    </source>
</evidence>
<proteinExistence type="predicted"/>
<dbReference type="GO" id="GO:0030968">
    <property type="term" value="P:endoplasmic reticulum unfolded protein response"/>
    <property type="evidence" value="ECO:0007669"/>
    <property type="project" value="TreeGrafter"/>
</dbReference>
<evidence type="ECO:0000256" key="3">
    <source>
        <dbReference type="PROSITE-ProRule" id="PRU00339"/>
    </source>
</evidence>
<accession>A0A6G7WJW2</accession>
<protein>
    <submittedName>
        <fullName evidence="4">Tetratricopeptide repeat protein</fullName>
    </submittedName>
</protein>
<gene>
    <name evidence="4" type="ORF">G7058_11115</name>
</gene>
<feature type="repeat" description="TPR" evidence="3">
    <location>
        <begin position="209"/>
        <end position="242"/>
    </location>
</feature>
<evidence type="ECO:0000313" key="4">
    <source>
        <dbReference type="EMBL" id="QIK52553.1"/>
    </source>
</evidence>
<name>A0A6G7WJW2_9LACT</name>
<evidence type="ECO:0000313" key="5">
    <source>
        <dbReference type="Proteomes" id="UP000501830"/>
    </source>
</evidence>
<dbReference type="Gene3D" id="1.25.40.10">
    <property type="entry name" value="Tetratricopeptide repeat domain"/>
    <property type="match status" value="2"/>
</dbReference>
<evidence type="ECO:0000256" key="2">
    <source>
        <dbReference type="ARBA" id="ARBA00022803"/>
    </source>
</evidence>
<keyword evidence="1" id="KW-0677">Repeat</keyword>
<dbReference type="RefSeq" id="WP_166063587.1">
    <property type="nucleotide sequence ID" value="NZ_CP049889.1"/>
</dbReference>
<dbReference type="EMBL" id="CP049889">
    <property type="protein sequence ID" value="QIK52553.1"/>
    <property type="molecule type" value="Genomic_DNA"/>
</dbReference>
<keyword evidence="2 3" id="KW-0802">TPR repeat</keyword>
<sequence>MNSKAQKMFEAIRDNELEIAQVFFNESLELAMEEGDLEGLSEFAEALHHAGFLSEATTTYQLLKQLAPQYEEWDLYMAEIAIDNDQISEGIDLLLQFDSKSELYPNVLLVLADAYQSLGLYEVSEQKIREAMSLLPDEPVLKYALAKLFYTIGSFKKAIPLYEELFEIEEEMPWEDNIVMQLAECYHGIGEFEEGIYYLEQLQTSDHSSDSLFQLGFAYLQTQAYGRAIQIFEELLEKDPDYLSVYLYLAQALEADQRLPEALEKMLLGVKENPFQAEFYLAAAQLYRKLKQTEAAEALLDSALEFEPEFVEAVLLKVDMAMDGERYDEVVAYLESNPDNVNQPYYQWRLARAYNELEEFEKANDYYKKAYHYFVDNLDFLENYSEFLQEEGNLDMLKEVVEQALLIDSNNQYFMDIMINRLS</sequence>
<dbReference type="AlphaFoldDB" id="A0A6G7WJW2"/>
<dbReference type="SUPFAM" id="SSF48452">
    <property type="entry name" value="TPR-like"/>
    <property type="match status" value="2"/>
</dbReference>
<dbReference type="KEGG" id="jpo:G7058_11115"/>